<accession>A0A543EU05</accession>
<dbReference type="OrthoDB" id="5123100at2"/>
<comment type="caution">
    <text evidence="2">The sequence shown here is derived from an EMBL/GenBank/DDBJ whole genome shotgun (WGS) entry which is preliminary data.</text>
</comment>
<evidence type="ECO:0000313" key="3">
    <source>
        <dbReference type="Proteomes" id="UP000320235"/>
    </source>
</evidence>
<name>A0A543EU05_9MICO</name>
<dbReference type="EMBL" id="VFPE01000003">
    <property type="protein sequence ID" value="TQM25062.1"/>
    <property type="molecule type" value="Genomic_DNA"/>
</dbReference>
<reference evidence="2 3" key="1">
    <citation type="submission" date="2019-06" db="EMBL/GenBank/DDBJ databases">
        <title>Sequencing the genomes of 1000 actinobacteria strains.</title>
        <authorList>
            <person name="Klenk H.-P."/>
        </authorList>
    </citation>
    <scope>NUCLEOTIDE SEQUENCE [LARGE SCALE GENOMIC DNA]</scope>
    <source>
        <strain evidence="2 3">DSM 105492</strain>
    </source>
</reference>
<feature type="region of interest" description="Disordered" evidence="1">
    <location>
        <begin position="1"/>
        <end position="20"/>
    </location>
</feature>
<sequence>MNDAHPEPPDLSGTVDERQRQLASLPAASLSAEWLRRQLDNALSAWGATATALDISEEAHVDY</sequence>
<proteinExistence type="predicted"/>
<dbReference type="AlphaFoldDB" id="A0A543EU05"/>
<dbReference type="Proteomes" id="UP000320235">
    <property type="component" value="Unassembled WGS sequence"/>
</dbReference>
<keyword evidence="3" id="KW-1185">Reference proteome</keyword>
<gene>
    <name evidence="2" type="ORF">FB391_2521</name>
</gene>
<organism evidence="2 3">
    <name type="scientific">Microbacterium kyungheense</name>
    <dbReference type="NCBI Taxonomy" id="1263636"/>
    <lineage>
        <taxon>Bacteria</taxon>
        <taxon>Bacillati</taxon>
        <taxon>Actinomycetota</taxon>
        <taxon>Actinomycetes</taxon>
        <taxon>Micrococcales</taxon>
        <taxon>Microbacteriaceae</taxon>
        <taxon>Microbacterium</taxon>
    </lineage>
</organism>
<evidence type="ECO:0000256" key="1">
    <source>
        <dbReference type="SAM" id="MobiDB-lite"/>
    </source>
</evidence>
<dbReference type="RefSeq" id="WP_141894770.1">
    <property type="nucleotide sequence ID" value="NZ_BAABLH010000004.1"/>
</dbReference>
<evidence type="ECO:0000313" key="2">
    <source>
        <dbReference type="EMBL" id="TQM25062.1"/>
    </source>
</evidence>
<protein>
    <submittedName>
        <fullName evidence="2">Uncharacterized protein</fullName>
    </submittedName>
</protein>